<dbReference type="EMBL" id="BTRK01000002">
    <property type="protein sequence ID" value="GMR36942.1"/>
    <property type="molecule type" value="Genomic_DNA"/>
</dbReference>
<keyword evidence="2" id="KW-0597">Phosphoprotein</keyword>
<evidence type="ECO:0000256" key="2">
    <source>
        <dbReference type="ARBA" id="ARBA00022553"/>
    </source>
</evidence>
<evidence type="ECO:0000256" key="3">
    <source>
        <dbReference type="ARBA" id="ARBA00023180"/>
    </source>
</evidence>
<reference evidence="6" key="1">
    <citation type="submission" date="2022-10" db="EMBL/GenBank/DDBJ databases">
        <title>Genome assembly of Pristionchus species.</title>
        <authorList>
            <person name="Yoshida K."/>
            <person name="Sommer R.J."/>
        </authorList>
    </citation>
    <scope>NUCLEOTIDE SEQUENCE [LARGE SCALE GENOMIC DNA]</scope>
    <source>
        <strain evidence="6">RS5460</strain>
    </source>
</reference>
<dbReference type="PANTHER" id="PTHR10426">
    <property type="entry name" value="STRICTOSIDINE SYNTHASE-RELATED"/>
    <property type="match status" value="1"/>
</dbReference>
<evidence type="ECO:0000256" key="1">
    <source>
        <dbReference type="ARBA" id="ARBA00009191"/>
    </source>
</evidence>
<name>A0AAN4ZFL2_9BILA</name>
<dbReference type="SUPFAM" id="SSF63829">
    <property type="entry name" value="Calcium-dependent phosphotriesterase"/>
    <property type="match status" value="1"/>
</dbReference>
<dbReference type="PANTHER" id="PTHR10426:SF88">
    <property type="entry name" value="ADIPOCYTE PLASMA MEMBRANE-ASSOCIATED PROTEIN HEMOMUCIN-RELATED"/>
    <property type="match status" value="1"/>
</dbReference>
<dbReference type="GO" id="GO:0016787">
    <property type="term" value="F:hydrolase activity"/>
    <property type="evidence" value="ECO:0007669"/>
    <property type="project" value="TreeGrafter"/>
</dbReference>
<keyword evidence="6" id="KW-1185">Reference proteome</keyword>
<evidence type="ECO:0000259" key="4">
    <source>
        <dbReference type="Pfam" id="PF03088"/>
    </source>
</evidence>
<dbReference type="AlphaFoldDB" id="A0AAN4ZFL2"/>
<protein>
    <recommendedName>
        <fullName evidence="4">Strictosidine synthase conserved region domain-containing protein</fullName>
    </recommendedName>
</protein>
<dbReference type="InterPro" id="IPR018119">
    <property type="entry name" value="Strictosidine_synth_cons-reg"/>
</dbReference>
<dbReference type="GO" id="GO:0012505">
    <property type="term" value="C:endomembrane system"/>
    <property type="evidence" value="ECO:0007669"/>
    <property type="project" value="TreeGrafter"/>
</dbReference>
<dbReference type="Pfam" id="PF03088">
    <property type="entry name" value="Str_synth"/>
    <property type="match status" value="1"/>
</dbReference>
<accession>A0AAN4ZFL2</accession>
<comment type="similarity">
    <text evidence="1">Belongs to the strictosidine synthase family.</text>
</comment>
<comment type="caution">
    <text evidence="5">The sequence shown here is derived from an EMBL/GenBank/DDBJ whole genome shotgun (WGS) entry which is preliminary data.</text>
</comment>
<sequence>MGLGKQLFIISIGVVAFSFYSIHQSKKVKEGSVVAYSLPSPPSLDGPLTPNNALTGVEYILKDQIKGPESFVVDGDTIYTGTHDARLLKIVKGKVEKEVKLFKGEKKCGGYESEPQCGRPLGMRRIEGDELIVADAYLGVFRVDFNTGKKTLLIDSRMPIDGELPMFLNDIDIISNDEFLVTDSSTIYGRKDFMREILGSKGTGRVIHHRISTGESKVVVKGLHFANGIQVVSQRGLATPPPSLSLQILPDRRSFVVSECTRARVMRYYLDGPKKGTTEVFIENLPGLPDNIRLSANGTLWVGLAGIRKEGQPNALEALAEYPRIREFLLAMLPDLILRDVFPHLVPPHAIVVQMDVEGRIISTLHDVKGEKMREVSQVSDSGDYLYFGSFKAPYIARLKKF</sequence>
<evidence type="ECO:0000313" key="5">
    <source>
        <dbReference type="EMBL" id="GMR36942.1"/>
    </source>
</evidence>
<proteinExistence type="inferred from homology"/>
<keyword evidence="3" id="KW-0325">Glycoprotein</keyword>
<dbReference type="Proteomes" id="UP001328107">
    <property type="component" value="Unassembled WGS sequence"/>
</dbReference>
<gene>
    <name evidence="5" type="ORF">PMAYCL1PPCAC_07137</name>
</gene>
<dbReference type="InterPro" id="IPR011042">
    <property type="entry name" value="6-blade_b-propeller_TolB-like"/>
</dbReference>
<dbReference type="Pfam" id="PF20067">
    <property type="entry name" value="SSL_N"/>
    <property type="match status" value="1"/>
</dbReference>
<evidence type="ECO:0000313" key="6">
    <source>
        <dbReference type="Proteomes" id="UP001328107"/>
    </source>
</evidence>
<organism evidence="5 6">
    <name type="scientific">Pristionchus mayeri</name>
    <dbReference type="NCBI Taxonomy" id="1317129"/>
    <lineage>
        <taxon>Eukaryota</taxon>
        <taxon>Metazoa</taxon>
        <taxon>Ecdysozoa</taxon>
        <taxon>Nematoda</taxon>
        <taxon>Chromadorea</taxon>
        <taxon>Rhabditida</taxon>
        <taxon>Rhabditina</taxon>
        <taxon>Diplogasteromorpha</taxon>
        <taxon>Diplogasteroidea</taxon>
        <taxon>Neodiplogasteridae</taxon>
        <taxon>Pristionchus</taxon>
    </lineage>
</organism>
<dbReference type="Gene3D" id="2.120.10.30">
    <property type="entry name" value="TolB, C-terminal domain"/>
    <property type="match status" value="1"/>
</dbReference>
<feature type="domain" description="Strictosidine synthase conserved region" evidence="4">
    <location>
        <begin position="169"/>
        <end position="233"/>
    </location>
</feature>